<reference evidence="2 3" key="1">
    <citation type="submission" date="2020-07" db="EMBL/GenBank/DDBJ databases">
        <title>Genomic Encyclopedia of Type Strains, Phase IV (KMG-V): Genome sequencing to study the core and pangenomes of soil and plant-associated prokaryotes.</title>
        <authorList>
            <person name="Whitman W."/>
        </authorList>
    </citation>
    <scope>NUCLEOTIDE SEQUENCE [LARGE SCALE GENOMIC DNA]</scope>
    <source>
        <strain evidence="2 3">RH2WT43</strain>
    </source>
</reference>
<feature type="chain" id="PRO_5032344845" description="Lipoprotein" evidence="1">
    <location>
        <begin position="28"/>
        <end position="169"/>
    </location>
</feature>
<name>A0A839F1A9_9GAMM</name>
<accession>A0A839F1A9</accession>
<evidence type="ECO:0008006" key="4">
    <source>
        <dbReference type="Google" id="ProtNLM"/>
    </source>
</evidence>
<dbReference type="AlphaFoldDB" id="A0A839F1A9"/>
<protein>
    <recommendedName>
        <fullName evidence="4">Lipoprotein</fullName>
    </recommendedName>
</protein>
<keyword evidence="1" id="KW-0732">Signal</keyword>
<organism evidence="2 3">
    <name type="scientific">Dokdonella fugitiva</name>
    <dbReference type="NCBI Taxonomy" id="328517"/>
    <lineage>
        <taxon>Bacteria</taxon>
        <taxon>Pseudomonadati</taxon>
        <taxon>Pseudomonadota</taxon>
        <taxon>Gammaproteobacteria</taxon>
        <taxon>Lysobacterales</taxon>
        <taxon>Rhodanobacteraceae</taxon>
        <taxon>Dokdonella</taxon>
    </lineage>
</organism>
<dbReference type="RefSeq" id="WP_182531799.1">
    <property type="nucleotide sequence ID" value="NZ_JACGXL010000005.1"/>
</dbReference>
<dbReference type="Proteomes" id="UP000550401">
    <property type="component" value="Unassembled WGS sequence"/>
</dbReference>
<dbReference type="PROSITE" id="PS51257">
    <property type="entry name" value="PROKAR_LIPOPROTEIN"/>
    <property type="match status" value="1"/>
</dbReference>
<proteinExistence type="predicted"/>
<evidence type="ECO:0000313" key="3">
    <source>
        <dbReference type="Proteomes" id="UP000550401"/>
    </source>
</evidence>
<gene>
    <name evidence="2" type="ORF">FHW12_002979</name>
</gene>
<dbReference type="EMBL" id="JACGXL010000005">
    <property type="protein sequence ID" value="MBA8888743.1"/>
    <property type="molecule type" value="Genomic_DNA"/>
</dbReference>
<keyword evidence="3" id="KW-1185">Reference proteome</keyword>
<evidence type="ECO:0000313" key="2">
    <source>
        <dbReference type="EMBL" id="MBA8888743.1"/>
    </source>
</evidence>
<sequence length="169" mass="17571">MRKILPIVALAVAATLSLGACSSGEQAAVPAAEQKPAIPPMPANPTDKNAWKQYLVAVVTANMQGVKSNHPYMYFVPGGDDDASKSDRNNQLENVKTVVSRGVLPGNMMAFGGPDSKLTSGLIIEAFKDATPGSFKDVVVLFVGATAEGAAVKLALDPTGADVRFVEAK</sequence>
<feature type="signal peptide" evidence="1">
    <location>
        <begin position="1"/>
        <end position="27"/>
    </location>
</feature>
<comment type="caution">
    <text evidence="2">The sequence shown here is derived from an EMBL/GenBank/DDBJ whole genome shotgun (WGS) entry which is preliminary data.</text>
</comment>
<evidence type="ECO:0000256" key="1">
    <source>
        <dbReference type="SAM" id="SignalP"/>
    </source>
</evidence>